<feature type="compositionally biased region" description="Polar residues" evidence="1">
    <location>
        <begin position="307"/>
        <end position="321"/>
    </location>
</feature>
<organism evidence="2 3">
    <name type="scientific">Riccia fluitans</name>
    <dbReference type="NCBI Taxonomy" id="41844"/>
    <lineage>
        <taxon>Eukaryota</taxon>
        <taxon>Viridiplantae</taxon>
        <taxon>Streptophyta</taxon>
        <taxon>Embryophyta</taxon>
        <taxon>Marchantiophyta</taxon>
        <taxon>Marchantiopsida</taxon>
        <taxon>Marchantiidae</taxon>
        <taxon>Marchantiales</taxon>
        <taxon>Ricciaceae</taxon>
        <taxon>Riccia</taxon>
    </lineage>
</organism>
<accession>A0ABD1ZM83</accession>
<evidence type="ECO:0000313" key="2">
    <source>
        <dbReference type="EMBL" id="KAL2651801.1"/>
    </source>
</evidence>
<reference evidence="2 3" key="1">
    <citation type="submission" date="2024-09" db="EMBL/GenBank/DDBJ databases">
        <title>Chromosome-scale assembly of Riccia fluitans.</title>
        <authorList>
            <person name="Paukszto L."/>
            <person name="Sawicki J."/>
            <person name="Karawczyk K."/>
            <person name="Piernik-Szablinska J."/>
            <person name="Szczecinska M."/>
            <person name="Mazdziarz M."/>
        </authorList>
    </citation>
    <scope>NUCLEOTIDE SEQUENCE [LARGE SCALE GENOMIC DNA]</scope>
    <source>
        <strain evidence="2">Rf_01</strain>
        <tissue evidence="2">Aerial parts of the thallus</tissue>
    </source>
</reference>
<proteinExistence type="predicted"/>
<dbReference type="AlphaFoldDB" id="A0ABD1ZM83"/>
<protein>
    <submittedName>
        <fullName evidence="2">Uncharacterized protein</fullName>
    </submittedName>
</protein>
<sequence length="468" mass="51936">MATDPPNDRLDRNLHTIEANSRSHAPLHPRPCARTITPTLFQLKVPSLEFFHLQQVILRSIGPVLSQLPKWIELGAYLEFKDDEIRLCEMCHEVCEFIFFKLIQYNSEGMELCGNCLEKNKEKTPWKVYLREGLVMLLSSLNHLVCTPGSGEVLELDLKENNLPGLPLSAPLMSSSNSGFQSCSFDQLSPSGPFLISSPSEPLPIAPPSEPSVLYRSNSESEPVLYRSNSESLLYKSSTEPVLFTSNAEPVLFTTTSEPLVFTPSTVPQAFSPSPSSLTYTPLSEPLNFPSNSVSLDFSQSPEASAFTSNSESYTYTTDSLPSDFTPTSEPPPPAFPPKSTELVSFTQIAESLPPVPKPTPNPNPEITTTTKAMKAPTKSCKKVSDGVLVDRMRTIVHQECRIGKELFTTGIELADRYNSCYNHETIHVRRVFEAMKTLGFSASKDTMQVQVQSVRRKVKLIYGLAFK</sequence>
<dbReference type="Proteomes" id="UP001605036">
    <property type="component" value="Unassembled WGS sequence"/>
</dbReference>
<gene>
    <name evidence="2" type="ORF">R1flu_019929</name>
</gene>
<feature type="region of interest" description="Disordered" evidence="1">
    <location>
        <begin position="307"/>
        <end position="337"/>
    </location>
</feature>
<dbReference type="EMBL" id="JBHFFA010000001">
    <property type="protein sequence ID" value="KAL2651801.1"/>
    <property type="molecule type" value="Genomic_DNA"/>
</dbReference>
<keyword evidence="3" id="KW-1185">Reference proteome</keyword>
<name>A0ABD1ZM83_9MARC</name>
<evidence type="ECO:0000256" key="1">
    <source>
        <dbReference type="SAM" id="MobiDB-lite"/>
    </source>
</evidence>
<comment type="caution">
    <text evidence="2">The sequence shown here is derived from an EMBL/GenBank/DDBJ whole genome shotgun (WGS) entry which is preliminary data.</text>
</comment>
<evidence type="ECO:0000313" key="3">
    <source>
        <dbReference type="Proteomes" id="UP001605036"/>
    </source>
</evidence>